<accession>A0A382QXC8</accession>
<dbReference type="AlphaFoldDB" id="A0A382QXC8"/>
<gene>
    <name evidence="1" type="ORF">METZ01_LOCUS343008</name>
</gene>
<proteinExistence type="predicted"/>
<reference evidence="1" key="1">
    <citation type="submission" date="2018-05" db="EMBL/GenBank/DDBJ databases">
        <authorList>
            <person name="Lanie J.A."/>
            <person name="Ng W.-L."/>
            <person name="Kazmierczak K.M."/>
            <person name="Andrzejewski T.M."/>
            <person name="Davidsen T.M."/>
            <person name="Wayne K.J."/>
            <person name="Tettelin H."/>
            <person name="Glass J.I."/>
            <person name="Rusch D."/>
            <person name="Podicherti R."/>
            <person name="Tsui H.-C.T."/>
            <person name="Winkler M.E."/>
        </authorList>
    </citation>
    <scope>NUCLEOTIDE SEQUENCE</scope>
</reference>
<organism evidence="1">
    <name type="scientific">marine metagenome</name>
    <dbReference type="NCBI Taxonomy" id="408172"/>
    <lineage>
        <taxon>unclassified sequences</taxon>
        <taxon>metagenomes</taxon>
        <taxon>ecological metagenomes</taxon>
    </lineage>
</organism>
<protein>
    <submittedName>
        <fullName evidence="1">Uncharacterized protein</fullName>
    </submittedName>
</protein>
<dbReference type="EMBL" id="UINC01117610">
    <property type="protein sequence ID" value="SVC90154.1"/>
    <property type="molecule type" value="Genomic_DNA"/>
</dbReference>
<sequence length="134" mass="14697">MTFASSFPIQLFASALVGDQQYPMGSHIPTSETLKIICDFVIPEEEKVGLERIEVLINGKVKAIKKLRNVSNADLTAVPQSTASSARPESGRIVIDINKPNIPSSPGYIYLRIFGYKAGKLIPSPIYVAPFYLK</sequence>
<evidence type="ECO:0000313" key="1">
    <source>
        <dbReference type="EMBL" id="SVC90154.1"/>
    </source>
</evidence>
<name>A0A382QXC8_9ZZZZ</name>